<sequence>MPKKDLIKRYGINEIIQHWVHLIAVIALLITGFYIYYGGGWLEGLFGTRAFARALHLWMAVALFFAWILLAYNIATIFLEGHIGMYLIKKDDLKRMKNVLLSYIGKKDYEAFSIYDEEEGTHETKHAPFWKPFIFIEAVPILIVFFTGVAIWAPNGQFGLLTPAAEIMNSITYGIIGFFAPQSNFLAVARTWHVLAAWYFVFEVIFHSWINLADPDSWEYVKAMFYRGTEDPSKTPYSKVKKKEE</sequence>
<keyword evidence="11 12" id="KW-0472">Membrane</keyword>
<protein>
    <submittedName>
        <fullName evidence="14">Cytochrome b subunit of formate dehydrogenase FdhI</fullName>
    </submittedName>
</protein>
<keyword evidence="6 12" id="KW-0812">Transmembrane</keyword>
<dbReference type="GO" id="GO:0009055">
    <property type="term" value="F:electron transfer activity"/>
    <property type="evidence" value="ECO:0007669"/>
    <property type="project" value="InterPro"/>
</dbReference>
<comment type="caution">
    <text evidence="14">The sequence shown here is derived from an EMBL/GenBank/DDBJ whole genome shotgun (WGS) entry which is preliminary data.</text>
</comment>
<organism evidence="14 15">
    <name type="scientific">Methanohalarchaeum thermophilum</name>
    <dbReference type="NCBI Taxonomy" id="1903181"/>
    <lineage>
        <taxon>Archaea</taxon>
        <taxon>Methanobacteriati</taxon>
        <taxon>Methanobacteriota</taxon>
        <taxon>Methanonatronarchaeia</taxon>
        <taxon>Methanonatronarchaeales</taxon>
        <taxon>Methanonatronarchaeaceae</taxon>
        <taxon>Candidatus Methanohalarchaeum</taxon>
    </lineage>
</organism>
<name>A0A1Q6DS59_METT1</name>
<keyword evidence="7" id="KW-0479">Metal-binding</keyword>
<proteinExistence type="inferred from homology"/>
<keyword evidence="9 12" id="KW-1133">Transmembrane helix</keyword>
<dbReference type="InterPro" id="IPR011577">
    <property type="entry name" value="Cyt_b561_bac/Ni-Hgenase"/>
</dbReference>
<evidence type="ECO:0000256" key="2">
    <source>
        <dbReference type="ARBA" id="ARBA00008622"/>
    </source>
</evidence>
<dbReference type="GO" id="GO:0005506">
    <property type="term" value="F:iron ion binding"/>
    <property type="evidence" value="ECO:0007669"/>
    <property type="project" value="InterPro"/>
</dbReference>
<accession>A0A1Q6DS59</accession>
<comment type="similarity">
    <text evidence="2">Belongs to the HupC/HyaC/HydC family.</text>
</comment>
<evidence type="ECO:0000256" key="11">
    <source>
        <dbReference type="ARBA" id="ARBA00023136"/>
    </source>
</evidence>
<dbReference type="PANTHER" id="PTHR30485:SF0">
    <property type="entry name" value="NI_FE-HYDROGENASE 1 B-TYPE CYTOCHROME SUBUNIT-RELATED"/>
    <property type="match status" value="1"/>
</dbReference>
<dbReference type="InterPro" id="IPR051542">
    <property type="entry name" value="Hydrogenase_cytochrome"/>
</dbReference>
<evidence type="ECO:0000259" key="13">
    <source>
        <dbReference type="Pfam" id="PF01292"/>
    </source>
</evidence>
<keyword evidence="5" id="KW-0349">Heme</keyword>
<evidence type="ECO:0000256" key="5">
    <source>
        <dbReference type="ARBA" id="ARBA00022617"/>
    </source>
</evidence>
<keyword evidence="3" id="KW-0813">Transport</keyword>
<evidence type="ECO:0000256" key="10">
    <source>
        <dbReference type="ARBA" id="ARBA00023004"/>
    </source>
</evidence>
<reference evidence="14" key="1">
    <citation type="submission" date="2016-12" db="EMBL/GenBank/DDBJ databases">
        <title>Discovery of methanogenic haloarchaea.</title>
        <authorList>
            <person name="Sorokin D.Y."/>
            <person name="Makarova K.S."/>
            <person name="Abbas B."/>
            <person name="Ferrer M."/>
            <person name="Golyshin P.N."/>
        </authorList>
    </citation>
    <scope>NUCLEOTIDE SEQUENCE [LARGE SCALE GENOMIC DNA]</scope>
    <source>
        <strain evidence="14">HMET1</strain>
    </source>
</reference>
<evidence type="ECO:0000313" key="14">
    <source>
        <dbReference type="EMBL" id="OKY77157.1"/>
    </source>
</evidence>
<keyword evidence="4" id="KW-1003">Cell membrane</keyword>
<evidence type="ECO:0000313" key="15">
    <source>
        <dbReference type="Proteomes" id="UP000185744"/>
    </source>
</evidence>
<dbReference type="Proteomes" id="UP000185744">
    <property type="component" value="Unassembled WGS sequence"/>
</dbReference>
<gene>
    <name evidence="14" type="ORF">BTN85_1804</name>
</gene>
<evidence type="ECO:0000256" key="4">
    <source>
        <dbReference type="ARBA" id="ARBA00022475"/>
    </source>
</evidence>
<evidence type="ECO:0000256" key="9">
    <source>
        <dbReference type="ARBA" id="ARBA00022989"/>
    </source>
</evidence>
<dbReference type="PANTHER" id="PTHR30485">
    <property type="entry name" value="NI/FE-HYDROGENASE 1 B-TYPE CYTOCHROME SUBUNIT"/>
    <property type="match status" value="1"/>
</dbReference>
<evidence type="ECO:0000256" key="1">
    <source>
        <dbReference type="ARBA" id="ARBA00004651"/>
    </source>
</evidence>
<keyword evidence="10" id="KW-0408">Iron</keyword>
<dbReference type="AlphaFoldDB" id="A0A1Q6DS59"/>
<dbReference type="GO" id="GO:0022904">
    <property type="term" value="P:respiratory electron transport chain"/>
    <property type="evidence" value="ECO:0007669"/>
    <property type="project" value="InterPro"/>
</dbReference>
<dbReference type="InterPro" id="IPR000516">
    <property type="entry name" value="Ni-dep_Hydgase_cyt-B"/>
</dbReference>
<evidence type="ECO:0000256" key="6">
    <source>
        <dbReference type="ARBA" id="ARBA00022692"/>
    </source>
</evidence>
<feature type="transmembrane region" description="Helical" evidence="12">
    <location>
        <begin position="57"/>
        <end position="88"/>
    </location>
</feature>
<dbReference type="InParanoid" id="A0A1Q6DS59"/>
<feature type="transmembrane region" description="Helical" evidence="12">
    <location>
        <begin position="20"/>
        <end position="37"/>
    </location>
</feature>
<dbReference type="Pfam" id="PF01292">
    <property type="entry name" value="Ni_hydr_CYTB"/>
    <property type="match status" value="1"/>
</dbReference>
<feature type="domain" description="Cytochrome b561 bacterial/Ni-hydrogenase" evidence="13">
    <location>
        <begin position="9"/>
        <end position="207"/>
    </location>
</feature>
<dbReference type="GO" id="GO:0020037">
    <property type="term" value="F:heme binding"/>
    <property type="evidence" value="ECO:0007669"/>
    <property type="project" value="TreeGrafter"/>
</dbReference>
<keyword evidence="15" id="KW-1185">Reference proteome</keyword>
<comment type="subcellular location">
    <subcellularLocation>
        <location evidence="1">Cell membrane</location>
        <topology evidence="1">Multi-pass membrane protein</topology>
    </subcellularLocation>
</comment>
<evidence type="ECO:0000256" key="12">
    <source>
        <dbReference type="SAM" id="Phobius"/>
    </source>
</evidence>
<dbReference type="InterPro" id="IPR016174">
    <property type="entry name" value="Di-haem_cyt_TM"/>
</dbReference>
<dbReference type="SUPFAM" id="SSF81342">
    <property type="entry name" value="Transmembrane di-heme cytochromes"/>
    <property type="match status" value="1"/>
</dbReference>
<feature type="transmembrane region" description="Helical" evidence="12">
    <location>
        <begin position="160"/>
        <end position="180"/>
    </location>
</feature>
<feature type="transmembrane region" description="Helical" evidence="12">
    <location>
        <begin position="192"/>
        <end position="210"/>
    </location>
</feature>
<evidence type="ECO:0000256" key="7">
    <source>
        <dbReference type="ARBA" id="ARBA00022723"/>
    </source>
</evidence>
<dbReference type="STRING" id="1903181.BTN85_1804"/>
<feature type="transmembrane region" description="Helical" evidence="12">
    <location>
        <begin position="133"/>
        <end position="154"/>
    </location>
</feature>
<evidence type="ECO:0000256" key="3">
    <source>
        <dbReference type="ARBA" id="ARBA00022448"/>
    </source>
</evidence>
<keyword evidence="8" id="KW-0249">Electron transport</keyword>
<dbReference type="Gene3D" id="1.20.950.20">
    <property type="entry name" value="Transmembrane di-heme cytochromes, Chain C"/>
    <property type="match status" value="1"/>
</dbReference>
<dbReference type="PRINTS" id="PR00161">
    <property type="entry name" value="NIHGNASECYTB"/>
</dbReference>
<dbReference type="EMBL" id="MSDW01000002">
    <property type="protein sequence ID" value="OKY77157.1"/>
    <property type="molecule type" value="Genomic_DNA"/>
</dbReference>
<evidence type="ECO:0000256" key="8">
    <source>
        <dbReference type="ARBA" id="ARBA00022982"/>
    </source>
</evidence>
<dbReference type="GO" id="GO:0005886">
    <property type="term" value="C:plasma membrane"/>
    <property type="evidence" value="ECO:0007669"/>
    <property type="project" value="UniProtKB-SubCell"/>
</dbReference>